<dbReference type="EMBL" id="AYMZ01000003">
    <property type="protein sequence ID" value="ETF07992.1"/>
    <property type="molecule type" value="Genomic_DNA"/>
</dbReference>
<dbReference type="RefSeq" id="WP_024011531.1">
    <property type="nucleotide sequence ID" value="NZ_CM002330.1"/>
</dbReference>
<accession>V8R7X2</accession>
<proteinExistence type="predicted"/>
<dbReference type="HOGENOM" id="CLU_205327_0_0_6"/>
<name>V8R7X2_9PSED</name>
<dbReference type="AlphaFoldDB" id="V8R7X2"/>
<dbReference type="PATRIC" id="fig|1395516.4.peg.631"/>
<gene>
    <name evidence="1" type="ORF">PMO01_03095</name>
</gene>
<comment type="caution">
    <text evidence="1">The sequence shown here is derived from an EMBL/GenBank/DDBJ whole genome shotgun (WGS) entry which is preliminary data.</text>
</comment>
<evidence type="ECO:0000313" key="1">
    <source>
        <dbReference type="EMBL" id="ETF07992.1"/>
    </source>
</evidence>
<reference evidence="1 2" key="1">
    <citation type="journal article" date="2014" name="Genome Announc.">
        <title>Draft Genome Sequence of Pseudomonas moraviensis R28-S.</title>
        <authorList>
            <person name="Hunter S.S."/>
            <person name="Yano H."/>
            <person name="Loftie-Eaton W."/>
            <person name="Hughes J."/>
            <person name="De Gelder L."/>
            <person name="Stragier P."/>
            <person name="De Vos P."/>
            <person name="Settles M.L."/>
            <person name="Top E.M."/>
        </authorList>
    </citation>
    <scope>NUCLEOTIDE SEQUENCE [LARGE SCALE GENOMIC DNA]</scope>
    <source>
        <strain evidence="2">R28</strain>
    </source>
</reference>
<sequence length="68" mass="7466">MSTLNEIAMNHARMTRAKEEGSTKLSERQLQLLGGFEMPAADTQQLIPSRLLVTTQDSSLDKGVGYSL</sequence>
<protein>
    <submittedName>
        <fullName evidence="1">Uncharacterized protein</fullName>
    </submittedName>
</protein>
<organism evidence="1 2">
    <name type="scientific">Pseudomonas moraviensis R28-S</name>
    <dbReference type="NCBI Taxonomy" id="1395516"/>
    <lineage>
        <taxon>Bacteria</taxon>
        <taxon>Pseudomonadati</taxon>
        <taxon>Pseudomonadota</taxon>
        <taxon>Gammaproteobacteria</taxon>
        <taxon>Pseudomonadales</taxon>
        <taxon>Pseudomonadaceae</taxon>
        <taxon>Pseudomonas</taxon>
    </lineage>
</organism>
<dbReference type="Proteomes" id="UP000024771">
    <property type="component" value="Chromosome"/>
</dbReference>
<evidence type="ECO:0000313" key="2">
    <source>
        <dbReference type="Proteomes" id="UP000024771"/>
    </source>
</evidence>